<dbReference type="Proteomes" id="UP000310158">
    <property type="component" value="Unassembled WGS sequence"/>
</dbReference>
<name>A0A4S4MA19_9AGAM</name>
<evidence type="ECO:0000313" key="1">
    <source>
        <dbReference type="EMBL" id="THH21518.1"/>
    </source>
</evidence>
<accession>A0A4S4MA19</accession>
<dbReference type="OrthoDB" id="2447803at2759"/>
<proteinExistence type="predicted"/>
<dbReference type="InterPro" id="IPR032675">
    <property type="entry name" value="LRR_dom_sf"/>
</dbReference>
<dbReference type="SUPFAM" id="SSF52047">
    <property type="entry name" value="RNI-like"/>
    <property type="match status" value="1"/>
</dbReference>
<dbReference type="Gene3D" id="3.80.10.10">
    <property type="entry name" value="Ribonuclease Inhibitor"/>
    <property type="match status" value="1"/>
</dbReference>
<organism evidence="1 2">
    <name type="scientific">Bondarzewia mesenterica</name>
    <dbReference type="NCBI Taxonomy" id="1095465"/>
    <lineage>
        <taxon>Eukaryota</taxon>
        <taxon>Fungi</taxon>
        <taxon>Dikarya</taxon>
        <taxon>Basidiomycota</taxon>
        <taxon>Agaricomycotina</taxon>
        <taxon>Agaricomycetes</taxon>
        <taxon>Russulales</taxon>
        <taxon>Bondarzewiaceae</taxon>
        <taxon>Bondarzewia</taxon>
    </lineage>
</organism>
<reference evidence="1 2" key="1">
    <citation type="submission" date="2019-02" db="EMBL/GenBank/DDBJ databases">
        <title>Genome sequencing of the rare red list fungi Bondarzewia mesenterica.</title>
        <authorList>
            <person name="Buettner E."/>
            <person name="Kellner H."/>
        </authorList>
    </citation>
    <scope>NUCLEOTIDE SEQUENCE [LARGE SCALE GENOMIC DNA]</scope>
    <source>
        <strain evidence="1 2">DSM 108281</strain>
    </source>
</reference>
<dbReference type="EMBL" id="SGPL01000001">
    <property type="protein sequence ID" value="THH21518.1"/>
    <property type="molecule type" value="Genomic_DNA"/>
</dbReference>
<sequence>MSDYLNQWELLHLTFSYLDKPSNARNARVCKAWTDPALSHVWCVMESEEIARALQMLLNMCKTVIGSTKKYSLDFQRPLCRQDWDCLLPNFGRIQTISSLLVVKPVLELSRDAVHEIAATRPEIVIFPRLQCLEGDIREWHMDPCFMQSSVTNLTLGLSQANLRDISCMTYHVVDRMPLIRHIRIRASELPQSGFVIEICRLVGVACLSRLKHLHTVSLNNYGTTVILRSSLLPPGPFAPAIEPHAFPSLKALAIAASLEELTSIYVHATFPLSREPGYLRDFLKTTSIACTSLDDVFISLGPHGDIDRENAKRVRSLEFGDIAPLLDFQRLTSFNIRDAHPIRITDEEVNELASRLPSIQKLRLTVNPSFMSPPSLSLRALLPFAQHCGELTELGLCISCDLTASLKLPRSDVSFRKLSFLDLSASQISTSRSLRLNSALFLSRLVRKGTRIKTMYTPRPHDPHWIDARHDRTYQKRMQEVSRMVPLLIEVRKEDLEEVDALRRENGHLKSLLASR</sequence>
<evidence type="ECO:0008006" key="3">
    <source>
        <dbReference type="Google" id="ProtNLM"/>
    </source>
</evidence>
<dbReference type="AlphaFoldDB" id="A0A4S4MA19"/>
<protein>
    <recommendedName>
        <fullName evidence="3">F-box domain-containing protein</fullName>
    </recommendedName>
</protein>
<evidence type="ECO:0000313" key="2">
    <source>
        <dbReference type="Proteomes" id="UP000310158"/>
    </source>
</evidence>
<comment type="caution">
    <text evidence="1">The sequence shown here is derived from an EMBL/GenBank/DDBJ whole genome shotgun (WGS) entry which is preliminary data.</text>
</comment>
<keyword evidence="2" id="KW-1185">Reference proteome</keyword>
<gene>
    <name evidence="1" type="ORF">EW146_g26</name>
</gene>